<dbReference type="InterPro" id="IPR036971">
    <property type="entry name" value="PDEase_catalytic_dom_sf"/>
</dbReference>
<dbReference type="CDD" id="cd00077">
    <property type="entry name" value="HDc"/>
    <property type="match status" value="1"/>
</dbReference>
<dbReference type="GO" id="GO:0004114">
    <property type="term" value="F:3',5'-cyclic-nucleotide phosphodiesterase activity"/>
    <property type="evidence" value="ECO:0007669"/>
    <property type="project" value="InterPro"/>
</dbReference>
<feature type="active site" description="Proton donor" evidence="3">
    <location>
        <position position="91"/>
    </location>
</feature>
<dbReference type="InterPro" id="IPR003607">
    <property type="entry name" value="HD/PDEase_dom"/>
</dbReference>
<dbReference type="SUPFAM" id="SSF109604">
    <property type="entry name" value="HD-domain/PDEase-like"/>
    <property type="match status" value="1"/>
</dbReference>
<dbReference type="Gene3D" id="1.10.1300.10">
    <property type="entry name" value="3'5'-cyclic nucleotide phosphodiesterase, catalytic domain"/>
    <property type="match status" value="1"/>
</dbReference>
<gene>
    <name evidence="6" type="ORF">DSPE1174_LOCUS29201</name>
</gene>
<sequence length="363" mass="40938">MGCACFKTMSASNFSKTKVPVHANFPKSRKDSICDPTSGWDPFSLDANELLESLNCMAGEFSIAEKLNISGDKLNNFFLEVEKNMPNNPYHNFTHICDVTQFVMMLVKSTRAEGVLTPLEIAALFLGAVSHDLKHPGYSNKYINNEKWELVSRFSETSTLEKYHFATFLELAALCGILSGISAQEKNGLERIVENVILSTDMATHKNILERFQRSQSLASPSDREFFMSVLLKCADISNQSRSWTIANRWNDAVYLEFYREGDADAKVNRPVDALLNRHTNQVSKSSVGFIGFVVLPLFQHLKTMLESTNRDGVLAQGVEVFICNLEENKQRYQKQQQEIDEQKRKCEVEDLLLAPVSPASVL</sequence>
<dbReference type="PANTHER" id="PTHR11347">
    <property type="entry name" value="CYCLIC NUCLEOTIDE PHOSPHODIESTERASE"/>
    <property type="match status" value="1"/>
</dbReference>
<dbReference type="InterPro" id="IPR002073">
    <property type="entry name" value="PDEase_catalytic_dom"/>
</dbReference>
<dbReference type="GO" id="GO:0007165">
    <property type="term" value="P:signal transduction"/>
    <property type="evidence" value="ECO:0007669"/>
    <property type="project" value="InterPro"/>
</dbReference>
<feature type="domain" description="PDEase" evidence="5">
    <location>
        <begin position="12"/>
        <end position="340"/>
    </location>
</feature>
<reference evidence="6" key="1">
    <citation type="submission" date="2021-01" db="EMBL/GenBank/DDBJ databases">
        <authorList>
            <person name="Corre E."/>
            <person name="Pelletier E."/>
            <person name="Niang G."/>
            <person name="Scheremetjew M."/>
            <person name="Finn R."/>
            <person name="Kale V."/>
            <person name="Holt S."/>
            <person name="Cochrane G."/>
            <person name="Meng A."/>
            <person name="Brown T."/>
            <person name="Cohen L."/>
        </authorList>
    </citation>
    <scope>NUCLEOTIDE SEQUENCE</scope>
    <source>
        <strain evidence="6">CCMP1381</strain>
    </source>
</reference>
<organism evidence="6">
    <name type="scientific">Octactis speculum</name>
    <dbReference type="NCBI Taxonomy" id="3111310"/>
    <lineage>
        <taxon>Eukaryota</taxon>
        <taxon>Sar</taxon>
        <taxon>Stramenopiles</taxon>
        <taxon>Ochrophyta</taxon>
        <taxon>Dictyochophyceae</taxon>
        <taxon>Dictyochales</taxon>
        <taxon>Dictyochaceae</taxon>
        <taxon>Octactis</taxon>
    </lineage>
</organism>
<accession>A0A7S2ME43</accession>
<dbReference type="InterPro" id="IPR023174">
    <property type="entry name" value="PDEase_CS"/>
</dbReference>
<feature type="binding site" evidence="4">
    <location>
        <position position="132"/>
    </location>
    <ligand>
        <name>Zn(2+)</name>
        <dbReference type="ChEBI" id="CHEBI:29105"/>
        <label>1</label>
    </ligand>
</feature>
<protein>
    <recommendedName>
        <fullName evidence="5">PDEase domain-containing protein</fullName>
    </recommendedName>
</protein>
<dbReference type="PROSITE" id="PS51845">
    <property type="entry name" value="PDEASE_I_2"/>
    <property type="match status" value="1"/>
</dbReference>
<evidence type="ECO:0000256" key="1">
    <source>
        <dbReference type="ARBA" id="ARBA00022723"/>
    </source>
</evidence>
<dbReference type="PRINTS" id="PR00387">
    <property type="entry name" value="PDIESTERASE1"/>
</dbReference>
<dbReference type="EMBL" id="HBGS01056110">
    <property type="protein sequence ID" value="CAD9478176.1"/>
    <property type="molecule type" value="Transcribed_RNA"/>
</dbReference>
<feature type="binding site" evidence="4">
    <location>
        <position position="132"/>
    </location>
    <ligand>
        <name>Zn(2+)</name>
        <dbReference type="ChEBI" id="CHEBI:29105"/>
        <label>2</label>
    </ligand>
</feature>
<evidence type="ECO:0000256" key="4">
    <source>
        <dbReference type="PIRSR" id="PIRSR623088-3"/>
    </source>
</evidence>
<name>A0A7S2ME43_9STRA</name>
<feature type="binding site" evidence="4">
    <location>
        <position position="131"/>
    </location>
    <ligand>
        <name>Zn(2+)</name>
        <dbReference type="ChEBI" id="CHEBI:29105"/>
        <label>1</label>
    </ligand>
</feature>
<evidence type="ECO:0000256" key="3">
    <source>
        <dbReference type="PIRSR" id="PIRSR623088-1"/>
    </source>
</evidence>
<feature type="binding site" evidence="4">
    <location>
        <position position="95"/>
    </location>
    <ligand>
        <name>Zn(2+)</name>
        <dbReference type="ChEBI" id="CHEBI:29105"/>
        <label>1</label>
    </ligand>
</feature>
<proteinExistence type="predicted"/>
<evidence type="ECO:0000259" key="5">
    <source>
        <dbReference type="PROSITE" id="PS51845"/>
    </source>
</evidence>
<dbReference type="InterPro" id="IPR023088">
    <property type="entry name" value="PDEase"/>
</dbReference>
<dbReference type="PROSITE" id="PS00126">
    <property type="entry name" value="PDEASE_I_1"/>
    <property type="match status" value="1"/>
</dbReference>
<keyword evidence="2" id="KW-0378">Hydrolase</keyword>
<evidence type="ECO:0000256" key="2">
    <source>
        <dbReference type="ARBA" id="ARBA00022801"/>
    </source>
</evidence>
<dbReference type="AlphaFoldDB" id="A0A7S2ME43"/>
<keyword evidence="1 4" id="KW-0479">Metal-binding</keyword>
<evidence type="ECO:0000313" key="6">
    <source>
        <dbReference type="EMBL" id="CAD9478176.1"/>
    </source>
</evidence>
<dbReference type="Pfam" id="PF00233">
    <property type="entry name" value="PDEase_I"/>
    <property type="match status" value="1"/>
</dbReference>
<feature type="binding site" evidence="4">
    <location>
        <position position="236"/>
    </location>
    <ligand>
        <name>Zn(2+)</name>
        <dbReference type="ChEBI" id="CHEBI:29105"/>
        <label>1</label>
    </ligand>
</feature>
<dbReference type="GO" id="GO:0046872">
    <property type="term" value="F:metal ion binding"/>
    <property type="evidence" value="ECO:0007669"/>
    <property type="project" value="UniProtKB-KW"/>
</dbReference>